<organism evidence="7 8">
    <name type="scientific">Alkaliphilus flagellatus</name>
    <dbReference type="NCBI Taxonomy" id="2841507"/>
    <lineage>
        <taxon>Bacteria</taxon>
        <taxon>Bacillati</taxon>
        <taxon>Bacillota</taxon>
        <taxon>Clostridia</taxon>
        <taxon>Peptostreptococcales</taxon>
        <taxon>Natronincolaceae</taxon>
        <taxon>Alkaliphilus</taxon>
    </lineage>
</organism>
<evidence type="ECO:0000256" key="1">
    <source>
        <dbReference type="ARBA" id="ARBA00004141"/>
    </source>
</evidence>
<evidence type="ECO:0000256" key="3">
    <source>
        <dbReference type="ARBA" id="ARBA00022960"/>
    </source>
</evidence>
<dbReference type="Proteomes" id="UP000779508">
    <property type="component" value="Unassembled WGS sequence"/>
</dbReference>
<sequence>MLALSKYISDFLNKVCGEIKYKGVHGNISTELQGHIYEIMENYIESGMDEDMAIQKAVDQMGDPIGIGKELNKTHRPKTEWSIILLIGAMVLIGGITLFSVASDTASSINFDQFFKSYLVYTLIGIGAFISCYFFDYTKLEKYSIYIFISIIAFLFASAIFGRELSGTQFIGIVKIRFAYSTIALPFFLTSFSGLANKWSTGSIKDMLKLLTLATLAVICTLYISFTTAIFLSAGFLIIITKAILNKGFKGNRKRFLFSIYGGIITLISMLLWVNNAVGSNYKATRLFIFLNPDLDPYEIGFISILLKYMMLPNAKLFGKSDNLYFNHQGVDRIALPEANTDLVFAYIVSAFGWIVGIITIIVIVLAVTRMFLAVRKINHQYGRYLANAIVSVFSLQALASVLINTGRLPISSFSLPFISYGGINFVINMALMGLLLSVYRRKDLVTIEKGYCQRLGS</sequence>
<evidence type="ECO:0000313" key="7">
    <source>
        <dbReference type="EMBL" id="MBU5674853.1"/>
    </source>
</evidence>
<feature type="transmembrane region" description="Helical" evidence="6">
    <location>
        <begin position="418"/>
        <end position="440"/>
    </location>
</feature>
<evidence type="ECO:0000256" key="2">
    <source>
        <dbReference type="ARBA" id="ARBA00022692"/>
    </source>
</evidence>
<dbReference type="NCBIfam" id="NF038403">
    <property type="entry name" value="perm_prefix_1"/>
    <property type="match status" value="1"/>
</dbReference>
<protein>
    <submittedName>
        <fullName evidence="7">FtsW/RodA/SpoVE family cell cycle protein</fullName>
    </submittedName>
</protein>
<keyword evidence="5 6" id="KW-0472">Membrane</keyword>
<accession>A0ABS6FXP1</accession>
<dbReference type="PANTHER" id="PTHR30474:SF1">
    <property type="entry name" value="PEPTIDOGLYCAN GLYCOSYLTRANSFERASE MRDB"/>
    <property type="match status" value="1"/>
</dbReference>
<dbReference type="PANTHER" id="PTHR30474">
    <property type="entry name" value="CELL CYCLE PROTEIN"/>
    <property type="match status" value="1"/>
</dbReference>
<feature type="transmembrane region" description="Helical" evidence="6">
    <location>
        <begin position="385"/>
        <end position="406"/>
    </location>
</feature>
<comment type="subcellular location">
    <subcellularLocation>
        <location evidence="1">Membrane</location>
        <topology evidence="1">Multi-pass membrane protein</topology>
    </subcellularLocation>
</comment>
<evidence type="ECO:0000256" key="4">
    <source>
        <dbReference type="ARBA" id="ARBA00022989"/>
    </source>
</evidence>
<gene>
    <name evidence="7" type="ORF">KQI88_00290</name>
</gene>
<feature type="transmembrane region" description="Helical" evidence="6">
    <location>
        <begin position="256"/>
        <end position="274"/>
    </location>
</feature>
<keyword evidence="2 6" id="KW-0812">Transmembrane</keyword>
<name>A0ABS6FXP1_9FIRM</name>
<dbReference type="RefSeq" id="WP_216414372.1">
    <property type="nucleotide sequence ID" value="NZ_JAHLQK010000001.1"/>
</dbReference>
<keyword evidence="8" id="KW-1185">Reference proteome</keyword>
<dbReference type="InterPro" id="IPR047928">
    <property type="entry name" value="Perm_prefix_1"/>
</dbReference>
<feature type="transmembrane region" description="Helical" evidence="6">
    <location>
        <begin position="143"/>
        <end position="162"/>
    </location>
</feature>
<dbReference type="InterPro" id="IPR001182">
    <property type="entry name" value="FtsW/RodA"/>
</dbReference>
<feature type="transmembrane region" description="Helical" evidence="6">
    <location>
        <begin position="118"/>
        <end position="137"/>
    </location>
</feature>
<keyword evidence="3" id="KW-0133">Cell shape</keyword>
<feature type="transmembrane region" description="Helical" evidence="6">
    <location>
        <begin position="216"/>
        <end position="244"/>
    </location>
</feature>
<dbReference type="Pfam" id="PF01098">
    <property type="entry name" value="FTSW_RODA_SPOVE"/>
    <property type="match status" value="1"/>
</dbReference>
<reference evidence="7 8" key="1">
    <citation type="submission" date="2021-06" db="EMBL/GenBank/DDBJ databases">
        <authorList>
            <person name="Sun Q."/>
            <person name="Li D."/>
        </authorList>
    </citation>
    <scope>NUCLEOTIDE SEQUENCE [LARGE SCALE GENOMIC DNA]</scope>
    <source>
        <strain evidence="7 8">MSJ-5</strain>
    </source>
</reference>
<feature type="transmembrane region" description="Helical" evidence="6">
    <location>
        <begin position="174"/>
        <end position="196"/>
    </location>
</feature>
<proteinExistence type="predicted"/>
<evidence type="ECO:0000256" key="5">
    <source>
        <dbReference type="ARBA" id="ARBA00023136"/>
    </source>
</evidence>
<comment type="caution">
    <text evidence="7">The sequence shown here is derived from an EMBL/GenBank/DDBJ whole genome shotgun (WGS) entry which is preliminary data.</text>
</comment>
<evidence type="ECO:0000256" key="6">
    <source>
        <dbReference type="SAM" id="Phobius"/>
    </source>
</evidence>
<dbReference type="EMBL" id="JAHLQK010000001">
    <property type="protein sequence ID" value="MBU5674853.1"/>
    <property type="molecule type" value="Genomic_DNA"/>
</dbReference>
<feature type="transmembrane region" description="Helical" evidence="6">
    <location>
        <begin position="344"/>
        <end position="373"/>
    </location>
</feature>
<keyword evidence="4 6" id="KW-1133">Transmembrane helix</keyword>
<evidence type="ECO:0000313" key="8">
    <source>
        <dbReference type="Proteomes" id="UP000779508"/>
    </source>
</evidence>
<feature type="transmembrane region" description="Helical" evidence="6">
    <location>
        <begin position="81"/>
        <end position="106"/>
    </location>
</feature>